<keyword evidence="3" id="KW-1185">Reference proteome</keyword>
<evidence type="ECO:0000313" key="2">
    <source>
        <dbReference type="EMBL" id="CAF1059800.1"/>
    </source>
</evidence>
<gene>
    <name evidence="2" type="ORF">OXX778_LOCUS19228</name>
</gene>
<comment type="caution">
    <text evidence="2">The sequence shown here is derived from an EMBL/GenBank/DDBJ whole genome shotgun (WGS) entry which is preliminary data.</text>
</comment>
<accession>A0A814L4J0</accession>
<dbReference type="Proteomes" id="UP000663879">
    <property type="component" value="Unassembled WGS sequence"/>
</dbReference>
<feature type="region of interest" description="Disordered" evidence="1">
    <location>
        <begin position="51"/>
        <end position="80"/>
    </location>
</feature>
<organism evidence="2 3">
    <name type="scientific">Brachionus calyciflorus</name>
    <dbReference type="NCBI Taxonomy" id="104777"/>
    <lineage>
        <taxon>Eukaryota</taxon>
        <taxon>Metazoa</taxon>
        <taxon>Spiralia</taxon>
        <taxon>Gnathifera</taxon>
        <taxon>Rotifera</taxon>
        <taxon>Eurotatoria</taxon>
        <taxon>Monogononta</taxon>
        <taxon>Pseudotrocha</taxon>
        <taxon>Ploima</taxon>
        <taxon>Brachionidae</taxon>
        <taxon>Brachionus</taxon>
    </lineage>
</organism>
<evidence type="ECO:0000256" key="1">
    <source>
        <dbReference type="SAM" id="MobiDB-lite"/>
    </source>
</evidence>
<feature type="compositionally biased region" description="Acidic residues" evidence="1">
    <location>
        <begin position="57"/>
        <end position="80"/>
    </location>
</feature>
<protein>
    <submittedName>
        <fullName evidence="2">Uncharacterized protein</fullName>
    </submittedName>
</protein>
<proteinExistence type="predicted"/>
<dbReference type="EMBL" id="CAJNOC010005709">
    <property type="protein sequence ID" value="CAF1059800.1"/>
    <property type="molecule type" value="Genomic_DNA"/>
</dbReference>
<dbReference type="AlphaFoldDB" id="A0A814L4J0"/>
<evidence type="ECO:0000313" key="3">
    <source>
        <dbReference type="Proteomes" id="UP000663879"/>
    </source>
</evidence>
<name>A0A814L4J0_9BILA</name>
<reference evidence="2" key="1">
    <citation type="submission" date="2021-02" db="EMBL/GenBank/DDBJ databases">
        <authorList>
            <person name="Nowell W R."/>
        </authorList>
    </citation>
    <scope>NUCLEOTIDE SEQUENCE</scope>
    <source>
        <strain evidence="2">Ploen Becks lab</strain>
    </source>
</reference>
<sequence length="80" mass="9194">MDIINEYNLGRKVFKIAKDVASNMVKAFNTTHIDDYIYGFQQLYQSIDEKVDRDNELNTDEVESEDEDVGDGDNDGLEIN</sequence>